<dbReference type="InterPro" id="IPR032675">
    <property type="entry name" value="LRR_dom_sf"/>
</dbReference>
<evidence type="ECO:0000313" key="2">
    <source>
        <dbReference type="Proteomes" id="UP001470230"/>
    </source>
</evidence>
<name>A0ABR2H4X2_9EUKA</name>
<keyword evidence="2" id="KW-1185">Reference proteome</keyword>
<accession>A0ABR2H4X2</accession>
<dbReference type="Gene3D" id="3.80.10.10">
    <property type="entry name" value="Ribonuclease Inhibitor"/>
    <property type="match status" value="4"/>
</dbReference>
<reference evidence="1 2" key="1">
    <citation type="submission" date="2024-04" db="EMBL/GenBank/DDBJ databases">
        <title>Tritrichomonas musculus Genome.</title>
        <authorList>
            <person name="Alves-Ferreira E."/>
            <person name="Grigg M."/>
            <person name="Lorenzi H."/>
            <person name="Galac M."/>
        </authorList>
    </citation>
    <scope>NUCLEOTIDE SEQUENCE [LARGE SCALE GENOMIC DNA]</scope>
    <source>
        <strain evidence="1 2">EAF2021</strain>
    </source>
</reference>
<organism evidence="1 2">
    <name type="scientific">Tritrichomonas musculus</name>
    <dbReference type="NCBI Taxonomy" id="1915356"/>
    <lineage>
        <taxon>Eukaryota</taxon>
        <taxon>Metamonada</taxon>
        <taxon>Parabasalia</taxon>
        <taxon>Tritrichomonadida</taxon>
        <taxon>Tritrichomonadidae</taxon>
        <taxon>Tritrichomonas</taxon>
    </lineage>
</organism>
<protein>
    <recommendedName>
        <fullName evidence="3">Surface antigen BspA-like</fullName>
    </recommendedName>
</protein>
<dbReference type="PANTHER" id="PTHR45661:SF3">
    <property type="entry name" value="IG-LIKE DOMAIN-CONTAINING PROTEIN"/>
    <property type="match status" value="1"/>
</dbReference>
<evidence type="ECO:0008006" key="3">
    <source>
        <dbReference type="Google" id="ProtNLM"/>
    </source>
</evidence>
<dbReference type="PANTHER" id="PTHR45661">
    <property type="entry name" value="SURFACE ANTIGEN"/>
    <property type="match status" value="1"/>
</dbReference>
<dbReference type="InterPro" id="IPR053139">
    <property type="entry name" value="Surface_bspA-like"/>
</dbReference>
<dbReference type="InterPro" id="IPR026906">
    <property type="entry name" value="LRR_5"/>
</dbReference>
<proteinExistence type="predicted"/>
<evidence type="ECO:0000313" key="1">
    <source>
        <dbReference type="EMBL" id="KAK8840822.1"/>
    </source>
</evidence>
<dbReference type="SUPFAM" id="SSF52058">
    <property type="entry name" value="L domain-like"/>
    <property type="match status" value="3"/>
</dbReference>
<dbReference type="Pfam" id="PF13306">
    <property type="entry name" value="LRR_5"/>
    <property type="match status" value="7"/>
</dbReference>
<dbReference type="Proteomes" id="UP001470230">
    <property type="component" value="Unassembled WGS sequence"/>
</dbReference>
<gene>
    <name evidence="1" type="ORF">M9Y10_027647</name>
</gene>
<comment type="caution">
    <text evidence="1">The sequence shown here is derived from an EMBL/GenBank/DDBJ whole genome shotgun (WGS) entry which is preliminary data.</text>
</comment>
<dbReference type="EMBL" id="JAPFFF010000043">
    <property type="protein sequence ID" value="KAK8840822.1"/>
    <property type="molecule type" value="Genomic_DNA"/>
</dbReference>
<sequence length="1011" mass="116121">MEPIIIQQHEIFYELNRNNLTAYVINSPNARGTIFFPPSIRYESQEYQITSIKEGSFQNNKKIKSIEISDKSKFKTISKNALSKSGIRNLFISSQVDQLEDGWCHCTDDLNSVTVSPSNKTFKYLDDTHQIIIGKSDIKGDIFDTVIFANRDIKHASIPKFIKYIKPYAFQNCKKLETIEIQKDSELVSICDKTFSYTSIENFFISPKVHNLNDSWCHATSDLNSVIISPSNKNFGYLDEKHQIIIGKSDTNKDTFDTIVIANRDIEHASIPKFIKYIKPYAFECCTKLKAIEFSEDSEIVSIGKKAFGSTNIESFFIPSSLEKLDGCINYESKLTRITIPPSNKNFGYLDEEHQIIVGKSDTNKDIFDTILFANRDIKQATIPCFIKYIKSYAFNRCDQLNHVEFSENSELLFIGKYAFCHTSIEVITIPKSVTEIEKYAFCSCNELKKVSLEEGSNLISLERGIFSFDGRLTTFEIPMDSKLQHFCANVFMLSSIESVYIPENVDRIDSDWCCDTKKLKEVKISPLNKHFKYLDEEHQIIVGKSDIKGEKFDTIVFVSRRLENIIIPKYIKYILSSAFDDCKSIETISIPEDSELISIPNNFASKSIKSLFIPQSVEAIENSWCHNEDKLNSVVISPSNKNFSYLDEKHQIIVGKSDTKGTIPKNIQQITIPKHIKYIKTHAFYHCQQLKHFAIENNSELEKIGKFAFGHSSLKSIIIPKNVRKISRCAFFSCDDLEKFLLEDGSKLESFEDDLFFSCDSLREVSIPEDSSLRIIKEDAFDFSSITSLFIPKSIEVIQNGLFRYAQFVKTVTISPLNKNYKYLDENHQVIIGKSSIKEKTFDTIVFANRDIKNVSIPRSIKFISASSFMNCKKLKRIDIPDDSEIESIGEKAFDSTSLDNFKFPRKICKYENEFLSSSTKIRYIEFLGDEFIDDENDSLFKELQKLVLVSFPNIQSLSIQFNQYIFHFPEEFSLFINHGVDVDLTVKETSMPFHYISSDSYSDFYSDSD</sequence>